<feature type="transmembrane region" description="Helical" evidence="2">
    <location>
        <begin position="6"/>
        <end position="23"/>
    </location>
</feature>
<proteinExistence type="predicted"/>
<feature type="transmembrane region" description="Helical" evidence="2">
    <location>
        <begin position="64"/>
        <end position="83"/>
    </location>
</feature>
<evidence type="ECO:0000313" key="3">
    <source>
        <dbReference type="EMBL" id="MIT93089.1"/>
    </source>
</evidence>
<name>A0A402TQ47_SALER</name>
<dbReference type="Proteomes" id="UP000839515">
    <property type="component" value="Unassembled WGS sequence"/>
</dbReference>
<feature type="compositionally biased region" description="Polar residues" evidence="1">
    <location>
        <begin position="164"/>
        <end position="175"/>
    </location>
</feature>
<dbReference type="AlphaFoldDB" id="A0A402TQ47"/>
<gene>
    <name evidence="3" type="ORF">ATP91_22880</name>
</gene>
<keyword evidence="2" id="KW-0812">Transmembrane</keyword>
<evidence type="ECO:0000256" key="1">
    <source>
        <dbReference type="SAM" id="MobiDB-lite"/>
    </source>
</evidence>
<sequence length="400" mass="45410">MGRFLWLLTPVFFITSIIQLIAIDSYFAEHLQWNGFVAFIAAFILTWFPILGSIAGILGAVMVWHWDVLFAILLFICPTLLFFNNQTTHNLISKFDSGIKKAKYIMRAIFIETPLTILKILEEIVTNKVFIYLIVVTISLFFYATYNQQQQLLKNKQNYAHTPSLSITENTPKPQSKTDIHDDKTQFNSVDPKIKQAPKNTTKSISNNSKPKHKETPPSIIKQREIIDVIGTQDGKYSYFTTALWDGLGQSESDFTDYAIEKIDNTNGNRSIIAKAEHNTGASKNETILNHLILSNDGDTLFFHSHTLNAPNAIYSLDLHNKRMQFITYGDLVCQVKHKNFDGNYKNELVIVQHGTKGEFDKSVTLYTPQGERLGIIGGNDTTKRELSYFCTSVDNSAFK</sequence>
<organism evidence="3">
    <name type="scientific">Salmonella enterica</name>
    <name type="common">Salmonella choleraesuis</name>
    <dbReference type="NCBI Taxonomy" id="28901"/>
    <lineage>
        <taxon>Bacteria</taxon>
        <taxon>Pseudomonadati</taxon>
        <taxon>Pseudomonadota</taxon>
        <taxon>Gammaproteobacteria</taxon>
        <taxon>Enterobacterales</taxon>
        <taxon>Enterobacteriaceae</taxon>
        <taxon>Salmonella</taxon>
    </lineage>
</organism>
<feature type="transmembrane region" description="Helical" evidence="2">
    <location>
        <begin position="127"/>
        <end position="146"/>
    </location>
</feature>
<feature type="transmembrane region" description="Helical" evidence="2">
    <location>
        <begin position="35"/>
        <end position="58"/>
    </location>
</feature>
<feature type="compositionally biased region" description="Polar residues" evidence="1">
    <location>
        <begin position="198"/>
        <end position="209"/>
    </location>
</feature>
<keyword evidence="2" id="KW-0472">Membrane</keyword>
<keyword evidence="2" id="KW-1133">Transmembrane helix</keyword>
<protein>
    <submittedName>
        <fullName evidence="3">Uncharacterized protein</fullName>
    </submittedName>
</protein>
<reference evidence="3" key="1">
    <citation type="submission" date="2018-08" db="EMBL/GenBank/DDBJ databases">
        <authorList>
            <consortium name="GenomeTrakr network: Whole genome sequencing for foodborne pathogen traceback"/>
        </authorList>
    </citation>
    <scope>NUCLEOTIDE SEQUENCE [LARGE SCALE GENOMIC DNA]</scope>
    <source>
        <strain evidence="3">CFSAN034428</strain>
    </source>
</reference>
<dbReference type="EMBL" id="RSTU01000026">
    <property type="protein sequence ID" value="MIT93089.1"/>
    <property type="molecule type" value="Genomic_DNA"/>
</dbReference>
<feature type="region of interest" description="Disordered" evidence="1">
    <location>
        <begin position="164"/>
        <end position="218"/>
    </location>
</feature>
<accession>A0A402TQ47</accession>
<evidence type="ECO:0000256" key="2">
    <source>
        <dbReference type="SAM" id="Phobius"/>
    </source>
</evidence>
<feature type="compositionally biased region" description="Basic and acidic residues" evidence="1">
    <location>
        <begin position="176"/>
        <end position="185"/>
    </location>
</feature>
<comment type="caution">
    <text evidence="3">The sequence shown here is derived from an EMBL/GenBank/DDBJ whole genome shotgun (WGS) entry which is preliminary data.</text>
</comment>